<evidence type="ECO:0000313" key="2">
    <source>
        <dbReference type="Proteomes" id="UP000335636"/>
    </source>
</evidence>
<sequence>GGSTLAGKRGRKRREKEARLLAGSGRNLGVVGAAGLGELCGSTVPIIQADAAEFRSCFPVALGGECCLDQTP</sequence>
<evidence type="ECO:0000313" key="1">
    <source>
        <dbReference type="EMBL" id="VTJ83527.1"/>
    </source>
</evidence>
<gene>
    <name evidence="1" type="ORF">MONAX_5E029655</name>
</gene>
<accession>A0A5E4CP19</accession>
<feature type="non-terminal residue" evidence="1">
    <location>
        <position position="72"/>
    </location>
</feature>
<feature type="non-terminal residue" evidence="1">
    <location>
        <position position="1"/>
    </location>
</feature>
<dbReference type="AlphaFoldDB" id="A0A5E4CP19"/>
<protein>
    <submittedName>
        <fullName evidence="1">Uncharacterized protein</fullName>
    </submittedName>
</protein>
<dbReference type="Proteomes" id="UP000335636">
    <property type="component" value="Unassembled WGS sequence"/>
</dbReference>
<name>A0A5E4CP19_MARMO</name>
<proteinExistence type="predicted"/>
<keyword evidence="2" id="KW-1185">Reference proteome</keyword>
<reference evidence="1" key="1">
    <citation type="submission" date="2019-04" db="EMBL/GenBank/DDBJ databases">
        <authorList>
            <person name="Alioto T."/>
            <person name="Alioto T."/>
        </authorList>
    </citation>
    <scope>NUCLEOTIDE SEQUENCE [LARGE SCALE GENOMIC DNA]</scope>
</reference>
<organism evidence="1 2">
    <name type="scientific">Marmota monax</name>
    <name type="common">Woodchuck</name>
    <dbReference type="NCBI Taxonomy" id="9995"/>
    <lineage>
        <taxon>Eukaryota</taxon>
        <taxon>Metazoa</taxon>
        <taxon>Chordata</taxon>
        <taxon>Craniata</taxon>
        <taxon>Vertebrata</taxon>
        <taxon>Euteleostomi</taxon>
        <taxon>Mammalia</taxon>
        <taxon>Eutheria</taxon>
        <taxon>Euarchontoglires</taxon>
        <taxon>Glires</taxon>
        <taxon>Rodentia</taxon>
        <taxon>Sciuromorpha</taxon>
        <taxon>Sciuridae</taxon>
        <taxon>Xerinae</taxon>
        <taxon>Marmotini</taxon>
        <taxon>Marmota</taxon>
    </lineage>
</organism>
<dbReference type="EMBL" id="CABDUW010001724">
    <property type="protein sequence ID" value="VTJ83527.1"/>
    <property type="molecule type" value="Genomic_DNA"/>
</dbReference>
<comment type="caution">
    <text evidence="1">The sequence shown here is derived from an EMBL/GenBank/DDBJ whole genome shotgun (WGS) entry which is preliminary data.</text>
</comment>